<dbReference type="InterPro" id="IPR038578">
    <property type="entry name" value="GT29-like_sf"/>
</dbReference>
<protein>
    <submittedName>
        <fullName evidence="17 18">Alpha-N-acetyl-neuraminyl-2,3-beta-galactosyl-1, 3-N-acetyl-galactosaminide alpha-2,6-sialyltransferase-like</fullName>
    </submittedName>
</protein>
<dbReference type="GO" id="GO:0001665">
    <property type="term" value="F:alpha-N-acetylgalactosaminide alpha-2,6-sialyltransferase activity"/>
    <property type="evidence" value="ECO:0007669"/>
    <property type="project" value="TreeGrafter"/>
</dbReference>
<name>A0A8B7ZJJ9_ACAPL</name>
<feature type="transmembrane region" description="Helical" evidence="15">
    <location>
        <begin position="12"/>
        <end position="30"/>
    </location>
</feature>
<keyword evidence="12" id="KW-1015">Disulfide bond</keyword>
<evidence type="ECO:0000256" key="14">
    <source>
        <dbReference type="ARBA" id="ARBA00043744"/>
    </source>
</evidence>
<dbReference type="InterPro" id="IPR001675">
    <property type="entry name" value="Glyco_trans_29"/>
</dbReference>
<organism evidence="16 17">
    <name type="scientific">Acanthaster planci</name>
    <name type="common">Crown-of-thorns starfish</name>
    <dbReference type="NCBI Taxonomy" id="133434"/>
    <lineage>
        <taxon>Eukaryota</taxon>
        <taxon>Metazoa</taxon>
        <taxon>Echinodermata</taxon>
        <taxon>Eleutherozoa</taxon>
        <taxon>Asterozoa</taxon>
        <taxon>Asteroidea</taxon>
        <taxon>Valvatacea</taxon>
        <taxon>Valvatida</taxon>
        <taxon>Acanthasteridae</taxon>
        <taxon>Acanthaster</taxon>
    </lineage>
</organism>
<evidence type="ECO:0000256" key="6">
    <source>
        <dbReference type="ARBA" id="ARBA00022968"/>
    </source>
</evidence>
<dbReference type="RefSeq" id="XP_022103467.1">
    <property type="nucleotide sequence ID" value="XM_022247775.1"/>
</dbReference>
<evidence type="ECO:0000256" key="15">
    <source>
        <dbReference type="SAM" id="Phobius"/>
    </source>
</evidence>
<evidence type="ECO:0000256" key="1">
    <source>
        <dbReference type="ARBA" id="ARBA00004323"/>
    </source>
</evidence>
<evidence type="ECO:0000313" key="17">
    <source>
        <dbReference type="RefSeq" id="XP_022103466.1"/>
    </source>
</evidence>
<comment type="similarity">
    <text evidence="2">Belongs to the glycosyltransferase 29 family.</text>
</comment>
<evidence type="ECO:0000256" key="9">
    <source>
        <dbReference type="ARBA" id="ARBA00023034"/>
    </source>
</evidence>
<keyword evidence="7" id="KW-0730">Sialic acid</keyword>
<accession>A0A8B7ZJJ9</accession>
<sequence length="354" mass="40980">MPSLARIKKLVSMFFVVFCFQYMVICYIFAQSDVPHKHKLIPRHVTTKEIRGPTYHVHKVDPMSLAMRERYESRRLLVESNRPRLISRREILNEYRQPSSPRIHSTTQTESRRYIPLETETNRGKLLHCGTCSLVSNSGHILRSRMGDEIDEADCVFRLNAAPTLGYERDVGRRTTARVVSHRGMRELVSNASTLLDNHPSLTTVFIHGPDHVFLVGSLPKFVSGLSTKYPKLDFYRPSDVMDKELDADYEKYTEKTRISSGTEFSSGLYALMIMKDVCSDIKVYGVSPEDYCRLHPDSKVPYSYFKTPTLPECLMYDYHENIEYGGQRLATERLVFNGWAKTNNINFRNPEWE</sequence>
<keyword evidence="4" id="KW-0808">Transferase</keyword>
<comment type="subcellular location">
    <subcellularLocation>
        <location evidence="1">Golgi apparatus membrane</location>
        <topology evidence="1">Single-pass type II membrane protein</topology>
    </subcellularLocation>
</comment>
<dbReference type="CDD" id="cd23965">
    <property type="entry name" value="GT29_ST6GALNAC3_4_5_6"/>
    <property type="match status" value="1"/>
</dbReference>
<dbReference type="RefSeq" id="XP_022103466.1">
    <property type="nucleotide sequence ID" value="XM_022247774.1"/>
</dbReference>
<proteinExistence type="inferred from homology"/>
<evidence type="ECO:0000256" key="10">
    <source>
        <dbReference type="ARBA" id="ARBA00023098"/>
    </source>
</evidence>
<evidence type="ECO:0000313" key="16">
    <source>
        <dbReference type="Proteomes" id="UP000694845"/>
    </source>
</evidence>
<dbReference type="OrthoDB" id="10264956at2759"/>
<dbReference type="GO" id="GO:0001574">
    <property type="term" value="P:ganglioside biosynthetic process"/>
    <property type="evidence" value="ECO:0007669"/>
    <property type="project" value="TreeGrafter"/>
</dbReference>
<keyword evidence="13" id="KW-0325">Glycoprotein</keyword>
<dbReference type="GeneID" id="110986129"/>
<keyword evidence="11 15" id="KW-0472">Membrane</keyword>
<keyword evidence="3" id="KW-0328">Glycosyltransferase</keyword>
<evidence type="ECO:0000256" key="8">
    <source>
        <dbReference type="ARBA" id="ARBA00022989"/>
    </source>
</evidence>
<dbReference type="OMA" id="ERRIFRT"/>
<keyword evidence="5 15" id="KW-0812">Transmembrane</keyword>
<evidence type="ECO:0000256" key="11">
    <source>
        <dbReference type="ARBA" id="ARBA00023136"/>
    </source>
</evidence>
<evidence type="ECO:0000313" key="18">
    <source>
        <dbReference type="RefSeq" id="XP_022103467.1"/>
    </source>
</evidence>
<evidence type="ECO:0000256" key="2">
    <source>
        <dbReference type="ARBA" id="ARBA00006003"/>
    </source>
</evidence>
<keyword evidence="9" id="KW-0333">Golgi apparatus</keyword>
<dbReference type="Proteomes" id="UP000694845">
    <property type="component" value="Unplaced"/>
</dbReference>
<dbReference type="AlphaFoldDB" id="A0A8B7ZJJ9"/>
<reference evidence="17 18" key="1">
    <citation type="submission" date="2025-04" db="UniProtKB">
        <authorList>
            <consortium name="RefSeq"/>
        </authorList>
    </citation>
    <scope>IDENTIFICATION</scope>
</reference>
<dbReference type="Gene3D" id="3.90.1480.20">
    <property type="entry name" value="Glycosyl transferase family 29"/>
    <property type="match status" value="1"/>
</dbReference>
<keyword evidence="10" id="KW-0443">Lipid metabolism</keyword>
<evidence type="ECO:0000256" key="7">
    <source>
        <dbReference type="ARBA" id="ARBA00022981"/>
    </source>
</evidence>
<gene>
    <name evidence="17 18" type="primary">LOC110986129</name>
</gene>
<dbReference type="Pfam" id="PF00777">
    <property type="entry name" value="Glyco_transf_29"/>
    <property type="match status" value="1"/>
</dbReference>
<evidence type="ECO:0000256" key="5">
    <source>
        <dbReference type="ARBA" id="ARBA00022692"/>
    </source>
</evidence>
<evidence type="ECO:0000256" key="13">
    <source>
        <dbReference type="ARBA" id="ARBA00023180"/>
    </source>
</evidence>
<dbReference type="PANTHER" id="PTHR45906:SF1">
    <property type="entry name" value="ALPHA-N-ACETYL-NEURAMINYL-2,3-BETA-GALACTOSYL-1, 3-N-ACETYL-GALACTOSAMINIDE ALPHA-2,6-SIALYLTRANSFERASE-LIKE"/>
    <property type="match status" value="1"/>
</dbReference>
<dbReference type="PANTHER" id="PTHR45906">
    <property type="entry name" value="ALPHA-N-ACETYL-NEURAMINYL-2,3-BETA-GALACTOSYL-1, 3-N-ACETYL-GALACTOSAMINIDE ALPHA-2,6-SIALYLTRANSFERASE-LIKE"/>
    <property type="match status" value="1"/>
</dbReference>
<evidence type="ECO:0000256" key="12">
    <source>
        <dbReference type="ARBA" id="ARBA00023157"/>
    </source>
</evidence>
<keyword evidence="8 15" id="KW-1133">Transmembrane helix</keyword>
<evidence type="ECO:0000256" key="3">
    <source>
        <dbReference type="ARBA" id="ARBA00022676"/>
    </source>
</evidence>
<comment type="catalytic activity">
    <reaction evidence="14">
        <text>a ganglioside GM1b (d18:1(4E)) + CMP-N-acetyl-beta-neuraminate = a ganglioside GD1alpha (d18:1(4E)) + CMP + H(+)</text>
        <dbReference type="Rhea" id="RHEA:41968"/>
        <dbReference type="ChEBI" id="CHEBI:15378"/>
        <dbReference type="ChEBI" id="CHEBI:57812"/>
        <dbReference type="ChEBI" id="CHEBI:60377"/>
        <dbReference type="ChEBI" id="CHEBI:78568"/>
        <dbReference type="ChEBI" id="CHEBI:78569"/>
    </reaction>
    <physiologicalReaction direction="left-to-right" evidence="14">
        <dbReference type="Rhea" id="RHEA:41969"/>
    </physiologicalReaction>
</comment>
<dbReference type="KEGG" id="aplc:110986129"/>
<keyword evidence="6" id="KW-0735">Signal-anchor</keyword>
<evidence type="ECO:0000256" key="4">
    <source>
        <dbReference type="ARBA" id="ARBA00022679"/>
    </source>
</evidence>
<keyword evidence="16" id="KW-1185">Reference proteome</keyword>
<dbReference type="GO" id="GO:0000139">
    <property type="term" value="C:Golgi membrane"/>
    <property type="evidence" value="ECO:0007669"/>
    <property type="project" value="UniProtKB-SubCell"/>
</dbReference>